<accession>A0A8S9S844</accession>
<dbReference type="AlphaFoldDB" id="A0A8S9S844"/>
<reference evidence="1" key="1">
    <citation type="submission" date="2019-12" db="EMBL/GenBank/DDBJ databases">
        <title>Genome sequencing and annotation of Brassica cretica.</title>
        <authorList>
            <person name="Studholme D.J."/>
            <person name="Sarris P."/>
        </authorList>
    </citation>
    <scope>NUCLEOTIDE SEQUENCE</scope>
    <source>
        <strain evidence="1">PFS-109/04</strain>
        <tissue evidence="1">Leaf</tissue>
    </source>
</reference>
<gene>
    <name evidence="1" type="ORF">F2Q69_00028349</name>
</gene>
<dbReference type="Proteomes" id="UP000712600">
    <property type="component" value="Unassembled WGS sequence"/>
</dbReference>
<protein>
    <submittedName>
        <fullName evidence="1">Uncharacterized protein</fullName>
    </submittedName>
</protein>
<evidence type="ECO:0000313" key="1">
    <source>
        <dbReference type="EMBL" id="KAF3588866.1"/>
    </source>
</evidence>
<comment type="caution">
    <text evidence="1">The sequence shown here is derived from an EMBL/GenBank/DDBJ whole genome shotgun (WGS) entry which is preliminary data.</text>
</comment>
<evidence type="ECO:0000313" key="2">
    <source>
        <dbReference type="Proteomes" id="UP000712600"/>
    </source>
</evidence>
<dbReference type="EMBL" id="QGKX02000088">
    <property type="protein sequence ID" value="KAF3588866.1"/>
    <property type="molecule type" value="Genomic_DNA"/>
</dbReference>
<name>A0A8S9S844_BRACR</name>
<organism evidence="1 2">
    <name type="scientific">Brassica cretica</name>
    <name type="common">Mustard</name>
    <dbReference type="NCBI Taxonomy" id="69181"/>
    <lineage>
        <taxon>Eukaryota</taxon>
        <taxon>Viridiplantae</taxon>
        <taxon>Streptophyta</taxon>
        <taxon>Embryophyta</taxon>
        <taxon>Tracheophyta</taxon>
        <taxon>Spermatophyta</taxon>
        <taxon>Magnoliopsida</taxon>
        <taxon>eudicotyledons</taxon>
        <taxon>Gunneridae</taxon>
        <taxon>Pentapetalae</taxon>
        <taxon>rosids</taxon>
        <taxon>malvids</taxon>
        <taxon>Brassicales</taxon>
        <taxon>Brassicaceae</taxon>
        <taxon>Brassiceae</taxon>
        <taxon>Brassica</taxon>
    </lineage>
</organism>
<proteinExistence type="predicted"/>
<sequence>MFFRLDFPLPNRLALGSNRNSSSSFNWRRPDSKLGDFLVDGSVSRSRADLLSLEPECGPSLLGSGTSIRDYRLRAGVISSREAGIGAMSTSIEALNRFLRSREGVESKQRSFSGWPSV</sequence>